<comment type="caution">
    <text evidence="1">The sequence shown here is derived from an EMBL/GenBank/DDBJ whole genome shotgun (WGS) entry which is preliminary data.</text>
</comment>
<sequence>MDHPPAWLLTYILFQQHPACGLYAMLSNLRVNTQHPTAATRSISGNNVSPNEGWAGVGGGWCSRSRIRLHWTRRLAAKARLRHVRFPESGFGSSVRIGPHVLPFSAISPRSAVGGMHVIAIIAIIGQYAVVRHTVRERFLEWTAGRVHDSYLGPNSTRDWKKLDTSCNASHNTSTGAVYLGCIPSRPPAPLPAQNSGSCRFPTTADERVGGGFAPWKLEANPDSLSLTFISYHIQVSSLAVKTRPDDGVPRGVAHQIELVDGYRWAELSWAALSPLSSILTSLPTGHPPYPRTPTVKACCPVSAQRLQTEPEREQTARVIPVSGRRPSLALVSRYPHQG</sequence>
<dbReference type="Proteomes" id="UP001218218">
    <property type="component" value="Unassembled WGS sequence"/>
</dbReference>
<proteinExistence type="predicted"/>
<protein>
    <submittedName>
        <fullName evidence="1">Uncharacterized protein</fullName>
    </submittedName>
</protein>
<dbReference type="EMBL" id="JARIHO010000054">
    <property type="protein sequence ID" value="KAJ7319352.1"/>
    <property type="molecule type" value="Genomic_DNA"/>
</dbReference>
<gene>
    <name evidence="1" type="ORF">DFH08DRAFT_1035110</name>
</gene>
<dbReference type="AlphaFoldDB" id="A0AAD6ZEV6"/>
<organism evidence="1 2">
    <name type="scientific">Mycena albidolilacea</name>
    <dbReference type="NCBI Taxonomy" id="1033008"/>
    <lineage>
        <taxon>Eukaryota</taxon>
        <taxon>Fungi</taxon>
        <taxon>Dikarya</taxon>
        <taxon>Basidiomycota</taxon>
        <taxon>Agaricomycotina</taxon>
        <taxon>Agaricomycetes</taxon>
        <taxon>Agaricomycetidae</taxon>
        <taxon>Agaricales</taxon>
        <taxon>Marasmiineae</taxon>
        <taxon>Mycenaceae</taxon>
        <taxon>Mycena</taxon>
    </lineage>
</organism>
<keyword evidence="2" id="KW-1185">Reference proteome</keyword>
<accession>A0AAD6ZEV6</accession>
<reference evidence="1" key="1">
    <citation type="submission" date="2023-03" db="EMBL/GenBank/DDBJ databases">
        <title>Massive genome expansion in bonnet fungi (Mycena s.s.) driven by repeated elements and novel gene families across ecological guilds.</title>
        <authorList>
            <consortium name="Lawrence Berkeley National Laboratory"/>
            <person name="Harder C.B."/>
            <person name="Miyauchi S."/>
            <person name="Viragh M."/>
            <person name="Kuo A."/>
            <person name="Thoen E."/>
            <person name="Andreopoulos B."/>
            <person name="Lu D."/>
            <person name="Skrede I."/>
            <person name="Drula E."/>
            <person name="Henrissat B."/>
            <person name="Morin E."/>
            <person name="Kohler A."/>
            <person name="Barry K."/>
            <person name="LaButti K."/>
            <person name="Morin E."/>
            <person name="Salamov A."/>
            <person name="Lipzen A."/>
            <person name="Mereny Z."/>
            <person name="Hegedus B."/>
            <person name="Baldrian P."/>
            <person name="Stursova M."/>
            <person name="Weitz H."/>
            <person name="Taylor A."/>
            <person name="Grigoriev I.V."/>
            <person name="Nagy L.G."/>
            <person name="Martin F."/>
            <person name="Kauserud H."/>
        </authorList>
    </citation>
    <scope>NUCLEOTIDE SEQUENCE</scope>
    <source>
        <strain evidence="1">CBHHK002</strain>
    </source>
</reference>
<name>A0AAD6ZEV6_9AGAR</name>
<evidence type="ECO:0000313" key="2">
    <source>
        <dbReference type="Proteomes" id="UP001218218"/>
    </source>
</evidence>
<evidence type="ECO:0000313" key="1">
    <source>
        <dbReference type="EMBL" id="KAJ7319352.1"/>
    </source>
</evidence>